<dbReference type="AlphaFoldDB" id="A0A921JHF0"/>
<sequence>MRRRRAEPLNPDAAQTKLEALCAASERCSSEILTKLHGWGIHGAEASAIIDSLAKGRFIDDERFAHAFVVDKYRFARWGRIKIRAALYAKKIPTWMIDEAMDEIDDTEYADNLMQLLRAKRKTLREEASTYEGRTKIFRYGASRGYELPLIASLIRDPRLWHDDQ</sequence>
<evidence type="ECO:0000256" key="1">
    <source>
        <dbReference type="ARBA" id="ARBA00004496"/>
    </source>
</evidence>
<dbReference type="InterPro" id="IPR036388">
    <property type="entry name" value="WH-like_DNA-bd_sf"/>
</dbReference>
<comment type="subcellular location">
    <subcellularLocation>
        <location evidence="1">Cytoplasm</location>
    </subcellularLocation>
</comment>
<evidence type="ECO:0000256" key="3">
    <source>
        <dbReference type="ARBA" id="ARBA00018111"/>
    </source>
</evidence>
<dbReference type="PANTHER" id="PTHR33602:SF1">
    <property type="entry name" value="REGULATORY PROTEIN RECX FAMILY PROTEIN"/>
    <property type="match status" value="1"/>
</dbReference>
<evidence type="ECO:0000259" key="5">
    <source>
        <dbReference type="Pfam" id="PF02631"/>
    </source>
</evidence>
<gene>
    <name evidence="6" type="ORF">K8V47_00415</name>
</gene>
<dbReference type="Proteomes" id="UP000711407">
    <property type="component" value="Unassembled WGS sequence"/>
</dbReference>
<comment type="caution">
    <text evidence="6">The sequence shown here is derived from an EMBL/GenBank/DDBJ whole genome shotgun (WGS) entry which is preliminary data.</text>
</comment>
<comment type="similarity">
    <text evidence="2">Belongs to the RecX family.</text>
</comment>
<reference evidence="6" key="1">
    <citation type="journal article" date="2021" name="PeerJ">
        <title>Extensive microbial diversity within the chicken gut microbiome revealed by metagenomics and culture.</title>
        <authorList>
            <person name="Gilroy R."/>
            <person name="Ravi A."/>
            <person name="Getino M."/>
            <person name="Pursley I."/>
            <person name="Horton D.L."/>
            <person name="Alikhan N.F."/>
            <person name="Baker D."/>
            <person name="Gharbi K."/>
            <person name="Hall N."/>
            <person name="Watson M."/>
            <person name="Adriaenssens E.M."/>
            <person name="Foster-Nyarko E."/>
            <person name="Jarju S."/>
            <person name="Secka A."/>
            <person name="Antonio M."/>
            <person name="Oren A."/>
            <person name="Chaudhuri R.R."/>
            <person name="La Ragione R."/>
            <person name="Hildebrand F."/>
            <person name="Pallen M.J."/>
        </authorList>
    </citation>
    <scope>NUCLEOTIDE SEQUENCE</scope>
    <source>
        <strain evidence="6">4100</strain>
    </source>
</reference>
<dbReference type="PANTHER" id="PTHR33602">
    <property type="entry name" value="REGULATORY PROTEIN RECX FAMILY PROTEIN"/>
    <property type="match status" value="1"/>
</dbReference>
<reference evidence="6" key="2">
    <citation type="submission" date="2021-09" db="EMBL/GenBank/DDBJ databases">
        <authorList>
            <person name="Gilroy R."/>
        </authorList>
    </citation>
    <scope>NUCLEOTIDE SEQUENCE</scope>
    <source>
        <strain evidence="6">4100</strain>
    </source>
</reference>
<proteinExistence type="inferred from homology"/>
<evidence type="ECO:0000313" key="7">
    <source>
        <dbReference type="Proteomes" id="UP000711407"/>
    </source>
</evidence>
<dbReference type="InterPro" id="IPR053924">
    <property type="entry name" value="RecX_HTH_2nd"/>
</dbReference>
<dbReference type="Gene3D" id="1.10.10.10">
    <property type="entry name" value="Winged helix-like DNA-binding domain superfamily/Winged helix DNA-binding domain"/>
    <property type="match status" value="1"/>
</dbReference>
<feature type="domain" description="RecX second three-helical" evidence="5">
    <location>
        <begin position="60"/>
        <end position="101"/>
    </location>
</feature>
<evidence type="ECO:0000256" key="2">
    <source>
        <dbReference type="ARBA" id="ARBA00009695"/>
    </source>
</evidence>
<dbReference type="InterPro" id="IPR003783">
    <property type="entry name" value="Regulatory_RecX"/>
</dbReference>
<evidence type="ECO:0000256" key="4">
    <source>
        <dbReference type="ARBA" id="ARBA00022490"/>
    </source>
</evidence>
<evidence type="ECO:0000313" key="6">
    <source>
        <dbReference type="EMBL" id="HJE38217.1"/>
    </source>
</evidence>
<keyword evidence="4" id="KW-0963">Cytoplasm</keyword>
<dbReference type="GO" id="GO:0006282">
    <property type="term" value="P:regulation of DNA repair"/>
    <property type="evidence" value="ECO:0007669"/>
    <property type="project" value="InterPro"/>
</dbReference>
<name>A0A921JHF0_9BACT</name>
<dbReference type="EMBL" id="DYXT01000005">
    <property type="protein sequence ID" value="HJE38217.1"/>
    <property type="molecule type" value="Genomic_DNA"/>
</dbReference>
<organism evidence="6 7">
    <name type="scientific">Candidatus Amulumruptor caecigallinarius</name>
    <dbReference type="NCBI Taxonomy" id="2109911"/>
    <lineage>
        <taxon>Bacteria</taxon>
        <taxon>Pseudomonadati</taxon>
        <taxon>Bacteroidota</taxon>
        <taxon>Bacteroidia</taxon>
        <taxon>Bacteroidales</taxon>
        <taxon>Muribaculaceae</taxon>
        <taxon>Candidatus Amulumruptor</taxon>
    </lineage>
</organism>
<protein>
    <recommendedName>
        <fullName evidence="3">Regulatory protein RecX</fullName>
    </recommendedName>
</protein>
<dbReference type="Pfam" id="PF02631">
    <property type="entry name" value="RecX_HTH2"/>
    <property type="match status" value="1"/>
</dbReference>
<accession>A0A921JHF0</accession>
<dbReference type="GO" id="GO:0005737">
    <property type="term" value="C:cytoplasm"/>
    <property type="evidence" value="ECO:0007669"/>
    <property type="project" value="UniProtKB-SubCell"/>
</dbReference>